<dbReference type="EMBL" id="JXJN01021997">
    <property type="status" value="NOT_ANNOTATED_CDS"/>
    <property type="molecule type" value="Genomic_DNA"/>
</dbReference>
<keyword evidence="2" id="KW-1185">Reference proteome</keyword>
<dbReference type="EnsemblMetazoa" id="GPPI043035-RA">
    <property type="protein sequence ID" value="GPPI043035-PA"/>
    <property type="gene ID" value="GPPI043035"/>
</dbReference>
<dbReference type="EMBL" id="JXJN01021998">
    <property type="status" value="NOT_ANNOTATED_CDS"/>
    <property type="molecule type" value="Genomic_DNA"/>
</dbReference>
<dbReference type="VEuPathDB" id="VectorBase:GPPI043035"/>
<proteinExistence type="predicted"/>
<evidence type="ECO:0000313" key="2">
    <source>
        <dbReference type="Proteomes" id="UP000092460"/>
    </source>
</evidence>
<reference evidence="1" key="2">
    <citation type="submission" date="2020-05" db="UniProtKB">
        <authorList>
            <consortium name="EnsemblMetazoa"/>
        </authorList>
    </citation>
    <scope>IDENTIFICATION</scope>
    <source>
        <strain evidence="1">IAEA</strain>
    </source>
</reference>
<accession>A0A1B0BWY2</accession>
<sequence length="149" mass="16993">MEKQHELEKMKTEDSKHKKIPIGINGTKHSIWCMESEWCDQNLIAVFEAKGDAFEDSYSTPPRFGTVTVKDENFAHLKWQLGRNYLRLRCSILVDISLHTVVMKQLAPSNDKIATTQPVYSCKFEDTCGKSKSSNAMTTLDGLEKYDTN</sequence>
<evidence type="ECO:0000313" key="1">
    <source>
        <dbReference type="EnsemblMetazoa" id="GPPI043035-PA"/>
    </source>
</evidence>
<dbReference type="Proteomes" id="UP000092460">
    <property type="component" value="Unassembled WGS sequence"/>
</dbReference>
<dbReference type="AlphaFoldDB" id="A0A1B0BWY2"/>
<organism evidence="1 2">
    <name type="scientific">Glossina palpalis gambiensis</name>
    <dbReference type="NCBI Taxonomy" id="67801"/>
    <lineage>
        <taxon>Eukaryota</taxon>
        <taxon>Metazoa</taxon>
        <taxon>Ecdysozoa</taxon>
        <taxon>Arthropoda</taxon>
        <taxon>Hexapoda</taxon>
        <taxon>Insecta</taxon>
        <taxon>Pterygota</taxon>
        <taxon>Neoptera</taxon>
        <taxon>Endopterygota</taxon>
        <taxon>Diptera</taxon>
        <taxon>Brachycera</taxon>
        <taxon>Muscomorpha</taxon>
        <taxon>Hippoboscoidea</taxon>
        <taxon>Glossinidae</taxon>
        <taxon>Glossina</taxon>
    </lineage>
</organism>
<name>A0A1B0BWY2_9MUSC</name>
<reference evidence="2" key="1">
    <citation type="submission" date="2015-01" db="EMBL/GenBank/DDBJ databases">
        <authorList>
            <person name="Aksoy S."/>
            <person name="Warren W."/>
            <person name="Wilson R.K."/>
        </authorList>
    </citation>
    <scope>NUCLEOTIDE SEQUENCE [LARGE SCALE GENOMIC DNA]</scope>
    <source>
        <strain evidence="2">IAEA</strain>
    </source>
</reference>
<protein>
    <submittedName>
        <fullName evidence="1">Uncharacterized protein</fullName>
    </submittedName>
</protein>